<evidence type="ECO:0000313" key="4">
    <source>
        <dbReference type="Proteomes" id="UP000187526"/>
    </source>
</evidence>
<dbReference type="STRING" id="418702.BJN45_14330"/>
<name>A0A1R1I1I6_9RHOO</name>
<proteinExistence type="predicted"/>
<dbReference type="InterPro" id="IPR024519">
    <property type="entry name" value="IAT_beta"/>
</dbReference>
<evidence type="ECO:0000256" key="1">
    <source>
        <dbReference type="SAM" id="SignalP"/>
    </source>
</evidence>
<keyword evidence="4" id="KW-1185">Reference proteome</keyword>
<dbReference type="SUPFAM" id="SSF51126">
    <property type="entry name" value="Pectin lyase-like"/>
    <property type="match status" value="1"/>
</dbReference>
<dbReference type="EMBL" id="MTHD01000005">
    <property type="protein sequence ID" value="OMG52470.1"/>
    <property type="molecule type" value="Genomic_DNA"/>
</dbReference>
<reference evidence="3 4" key="1">
    <citation type="submission" date="2016-10" db="EMBL/GenBank/DDBJ databases">
        <title>Alkaliphiles isolated from bioreactors.</title>
        <authorList>
            <person name="Salah Z."/>
            <person name="Rout S.P."/>
            <person name="Humphreys P.N."/>
        </authorList>
    </citation>
    <scope>NUCLEOTIDE SEQUENCE [LARGE SCALE GENOMIC DNA]</scope>
    <source>
        <strain evidence="3 4">ZS02</strain>
    </source>
</reference>
<dbReference type="InterPro" id="IPR011050">
    <property type="entry name" value="Pectin_lyase_fold/virulence"/>
</dbReference>
<evidence type="ECO:0000259" key="2">
    <source>
        <dbReference type="Pfam" id="PF11924"/>
    </source>
</evidence>
<comment type="caution">
    <text evidence="3">The sequence shown here is derived from an EMBL/GenBank/DDBJ whole genome shotgun (WGS) entry which is preliminary data.</text>
</comment>
<dbReference type="AlphaFoldDB" id="A0A1R1I1I6"/>
<protein>
    <recommendedName>
        <fullName evidence="2">Inverse autotransporter beta-domain domain-containing protein</fullName>
    </recommendedName>
</protein>
<feature type="chain" id="PRO_5013045505" description="Inverse autotransporter beta-domain domain-containing protein" evidence="1">
    <location>
        <begin position="30"/>
        <end position="538"/>
    </location>
</feature>
<sequence length="538" mass="55684">MQKNTMSITNSFKYLLLLLSVGFTLPTWADGDTWGAHLDVEAKAGNRRHLGEADLFLPLAQGARVLYFANVRTRVDDQGSREGNFGLGVRHMLENGWNIGAYGYFDRRRSSATNFYYNQATVGLEALGRDFDLRANAYVPVGTRGHKLGSTSMAAVAGSTVQITTLDYEERSLQGFDVEAGWRLPIFDSEAGRQLRVYFGGYRFSDAGIKVEGPRARVELAFDDLPWFGRGSALFLGAEAQHDSARGDQQFLSMRLRIPLGKVAQSRSTLSAQARRMTAPIVRDVDVVTQSHVASRQVETATTTANGQAFTLVTSDAAPTGAALGAAVSAAGNDSTVLLSGVFNTGNTLVSTQIGQTLTGTLSVRTASGHTATVNTGAAINGVNATSTIQLNAGGKLSGLSISNAYSGGGGRAVLVADGSTGVHITGNVISVTQSGANAATGITIGLNTTATISGNTISATGSGGATNMMAIASTNASTVTVSGNSLSASGGTANYLVWSGANTTITADSTGNIRGSGTCNGTSLSGSVVFTDATHCP</sequence>
<gene>
    <name evidence="3" type="ORF">BJN45_14330</name>
</gene>
<accession>A0A1R1I1I6</accession>
<keyword evidence="1" id="KW-0732">Signal</keyword>
<dbReference type="InterPro" id="IPR038177">
    <property type="entry name" value="IAT_beta_sf"/>
</dbReference>
<dbReference type="Proteomes" id="UP000187526">
    <property type="component" value="Unassembled WGS sequence"/>
</dbReference>
<feature type="domain" description="Inverse autotransporter beta-domain" evidence="2">
    <location>
        <begin position="42"/>
        <end position="192"/>
    </location>
</feature>
<dbReference type="Gene3D" id="2.40.160.160">
    <property type="entry name" value="Inverse autotransporter, beta-domain"/>
    <property type="match status" value="1"/>
</dbReference>
<evidence type="ECO:0000313" key="3">
    <source>
        <dbReference type="EMBL" id="OMG52470.1"/>
    </source>
</evidence>
<organism evidence="3 4">
    <name type="scientific">Azonexus hydrophilus</name>
    <dbReference type="NCBI Taxonomy" id="418702"/>
    <lineage>
        <taxon>Bacteria</taxon>
        <taxon>Pseudomonadati</taxon>
        <taxon>Pseudomonadota</taxon>
        <taxon>Betaproteobacteria</taxon>
        <taxon>Rhodocyclales</taxon>
        <taxon>Azonexaceae</taxon>
        <taxon>Azonexus</taxon>
    </lineage>
</organism>
<dbReference type="Pfam" id="PF11924">
    <property type="entry name" value="IAT_beta"/>
    <property type="match status" value="1"/>
</dbReference>
<feature type="signal peptide" evidence="1">
    <location>
        <begin position="1"/>
        <end position="29"/>
    </location>
</feature>